<evidence type="ECO:0000256" key="4">
    <source>
        <dbReference type="ARBA" id="ARBA00023163"/>
    </source>
</evidence>
<dbReference type="InterPro" id="IPR014757">
    <property type="entry name" value="Tscrpt_reg_IclR_C"/>
</dbReference>
<dbReference type="EMBL" id="JACCBG010000001">
    <property type="protein sequence ID" value="NYD42945.1"/>
    <property type="molecule type" value="Genomic_DNA"/>
</dbReference>
<dbReference type="GO" id="GO:0003700">
    <property type="term" value="F:DNA-binding transcription factor activity"/>
    <property type="evidence" value="ECO:0007669"/>
    <property type="project" value="TreeGrafter"/>
</dbReference>
<dbReference type="InterPro" id="IPR036388">
    <property type="entry name" value="WH-like_DNA-bd_sf"/>
</dbReference>
<dbReference type="InterPro" id="IPR005471">
    <property type="entry name" value="Tscrpt_reg_IclR_N"/>
</dbReference>
<evidence type="ECO:0000256" key="1">
    <source>
        <dbReference type="ARBA" id="ARBA00022798"/>
    </source>
</evidence>
<evidence type="ECO:0000313" key="9">
    <source>
        <dbReference type="EMBL" id="NYD42945.1"/>
    </source>
</evidence>
<comment type="caution">
    <text evidence="9">The sequence shown here is derived from an EMBL/GenBank/DDBJ whole genome shotgun (WGS) entry which is preliminary data.</text>
</comment>
<dbReference type="Proteomes" id="UP000535511">
    <property type="component" value="Unassembled WGS sequence"/>
</dbReference>
<reference evidence="9 10" key="1">
    <citation type="submission" date="2020-07" db="EMBL/GenBank/DDBJ databases">
        <title>Sequencing the genomes of 1000 actinobacteria strains.</title>
        <authorList>
            <person name="Klenk H.-P."/>
        </authorList>
    </citation>
    <scope>NUCLEOTIDE SEQUENCE [LARGE SCALE GENOMIC DNA]</scope>
    <source>
        <strain evidence="9 10">DSM 21350</strain>
    </source>
</reference>
<evidence type="ECO:0000256" key="6">
    <source>
        <dbReference type="ARBA" id="ARBA00070406"/>
    </source>
</evidence>
<dbReference type="GO" id="GO:0045892">
    <property type="term" value="P:negative regulation of DNA-templated transcription"/>
    <property type="evidence" value="ECO:0007669"/>
    <property type="project" value="TreeGrafter"/>
</dbReference>
<dbReference type="PANTHER" id="PTHR30136:SF24">
    <property type="entry name" value="HTH-TYPE TRANSCRIPTIONAL REPRESSOR ALLR"/>
    <property type="match status" value="1"/>
</dbReference>
<dbReference type="Gene3D" id="1.10.10.10">
    <property type="entry name" value="Winged helix-like DNA-binding domain superfamily/Winged helix DNA-binding domain"/>
    <property type="match status" value="1"/>
</dbReference>
<gene>
    <name evidence="9" type="ORF">BJZ21_003028</name>
</gene>
<name>A0A7Y9E851_9ACTN</name>
<sequence length="255" mass="26905">MSARVQSVERAAAILQVLSAEHRPTSLAHLADTLGLAKATVHGLVQTLRDVGFVDQDPDSGLYAVGAGLLQLGATALDHNELRARALNWTDALAARTGQAALLGTWDGDRVVVVHHVFRPDGSRQSSLTGTVQPLHADALGKVLLAHDPRALRSLAGRELASYTYRTITDPARLRRELADVRDHGWAAAVEEAEPDAAGLAAPVRDRAGFVVAAVGVVGRVDGLCDGRHRPSPALVTQVVAAGRSISRELGHGRP</sequence>
<evidence type="ECO:0000259" key="8">
    <source>
        <dbReference type="PROSITE" id="PS51078"/>
    </source>
</evidence>
<dbReference type="AlphaFoldDB" id="A0A7Y9E851"/>
<keyword evidence="4" id="KW-0804">Transcription</keyword>
<keyword evidence="10" id="KW-1185">Reference proteome</keyword>
<evidence type="ECO:0000256" key="2">
    <source>
        <dbReference type="ARBA" id="ARBA00023015"/>
    </source>
</evidence>
<evidence type="ECO:0000313" key="10">
    <source>
        <dbReference type="Proteomes" id="UP000535511"/>
    </source>
</evidence>
<proteinExistence type="predicted"/>
<dbReference type="PANTHER" id="PTHR30136">
    <property type="entry name" value="HELIX-TURN-HELIX TRANSCRIPTIONAL REGULATOR, ICLR FAMILY"/>
    <property type="match status" value="1"/>
</dbReference>
<feature type="domain" description="HTH iclR-type" evidence="7">
    <location>
        <begin position="5"/>
        <end position="67"/>
    </location>
</feature>
<protein>
    <recommendedName>
        <fullName evidence="6">Glycerol operon regulatory protein</fullName>
    </recommendedName>
</protein>
<evidence type="ECO:0000259" key="7">
    <source>
        <dbReference type="PROSITE" id="PS51077"/>
    </source>
</evidence>
<dbReference type="GO" id="GO:0003677">
    <property type="term" value="F:DNA binding"/>
    <property type="evidence" value="ECO:0007669"/>
    <property type="project" value="UniProtKB-KW"/>
</dbReference>
<evidence type="ECO:0000256" key="5">
    <source>
        <dbReference type="ARBA" id="ARBA00058938"/>
    </source>
</evidence>
<dbReference type="RefSeq" id="WP_179664519.1">
    <property type="nucleotide sequence ID" value="NZ_JACCBG010000001.1"/>
</dbReference>
<dbReference type="SMART" id="SM00346">
    <property type="entry name" value="HTH_ICLR"/>
    <property type="match status" value="1"/>
</dbReference>
<dbReference type="PROSITE" id="PS51078">
    <property type="entry name" value="ICLR_ED"/>
    <property type="match status" value="1"/>
</dbReference>
<dbReference type="SUPFAM" id="SSF46785">
    <property type="entry name" value="Winged helix' DNA-binding domain"/>
    <property type="match status" value="1"/>
</dbReference>
<accession>A0A7Y9E851</accession>
<evidence type="ECO:0000256" key="3">
    <source>
        <dbReference type="ARBA" id="ARBA00023125"/>
    </source>
</evidence>
<dbReference type="GO" id="GO:0006071">
    <property type="term" value="P:glycerol metabolic process"/>
    <property type="evidence" value="ECO:0007669"/>
    <property type="project" value="UniProtKB-KW"/>
</dbReference>
<dbReference type="SUPFAM" id="SSF55781">
    <property type="entry name" value="GAF domain-like"/>
    <property type="match status" value="1"/>
</dbReference>
<dbReference type="FunFam" id="1.10.10.10:FF:000056">
    <property type="entry name" value="IclR family transcriptional regulator"/>
    <property type="match status" value="1"/>
</dbReference>
<comment type="function">
    <text evidence="5">May be an activator protein for the gylABX operon.</text>
</comment>
<feature type="domain" description="IclR-ED" evidence="8">
    <location>
        <begin position="68"/>
        <end position="252"/>
    </location>
</feature>
<dbReference type="Pfam" id="PF09339">
    <property type="entry name" value="HTH_IclR"/>
    <property type="match status" value="1"/>
</dbReference>
<keyword evidence="1" id="KW-0319">Glycerol metabolism</keyword>
<keyword evidence="3 9" id="KW-0238">DNA-binding</keyword>
<dbReference type="Pfam" id="PF01614">
    <property type="entry name" value="IclR_C"/>
    <property type="match status" value="1"/>
</dbReference>
<dbReference type="InterPro" id="IPR050707">
    <property type="entry name" value="HTH_MetabolicPath_Reg"/>
</dbReference>
<dbReference type="PROSITE" id="PS51077">
    <property type="entry name" value="HTH_ICLR"/>
    <property type="match status" value="1"/>
</dbReference>
<organism evidence="9 10">
    <name type="scientific">Nocardioides panaciterrulae</name>
    <dbReference type="NCBI Taxonomy" id="661492"/>
    <lineage>
        <taxon>Bacteria</taxon>
        <taxon>Bacillati</taxon>
        <taxon>Actinomycetota</taxon>
        <taxon>Actinomycetes</taxon>
        <taxon>Propionibacteriales</taxon>
        <taxon>Nocardioidaceae</taxon>
        <taxon>Nocardioides</taxon>
    </lineage>
</organism>
<dbReference type="InterPro" id="IPR036390">
    <property type="entry name" value="WH_DNA-bd_sf"/>
</dbReference>
<keyword evidence="2" id="KW-0805">Transcription regulation</keyword>
<dbReference type="Gene3D" id="3.30.450.40">
    <property type="match status" value="1"/>
</dbReference>
<dbReference type="InterPro" id="IPR029016">
    <property type="entry name" value="GAF-like_dom_sf"/>
</dbReference>